<sequence length="520" mass="57422">MSTTDREVLAAHHRSLSPEPMDAPTSPQQHQPSTVLRGNSAETFRSKSIPIKKSSRFGFLFSSNNNSRSNLKMTPADTPESQPNSVNSTPHRRGSSGAQSYRSVESSTVSADQQQSQHKLSKSIGNFIASPASWTKKHLHHTNGSSSDSSSPSTNVPRLNEKYGEYIKPSKDASTKASGATNKHNIGSGATAVIRLVRSPQGRTLAVKEFIKRDKTEDEREYLKRMHNEYCISKTVSGHPNVVETMDLVIDEHDRWCTVMEYCDGGDLFNLLTEKPTMPVMEGACLFKQLLLGLQHLHHLGIAHRDIKPENLILTKGGTLKIADFGVADVVQTCFEKDIHMCYKWCGSEPFWSPELWNLKNKDDGYLGQALDVWSAAVTYFCIRFQSLPFAAAFYTGKPGTSPPHGATAGSPAAVAAAATDGGDKDFGLYVQQRSKLGASSCDLWDSFDQGERLTDDEKECLAGMLDPNPETRWTVDQVLEAKWIKSIELCNDGELDNGWRHYHTRNPSSSNTSSPPKSR</sequence>
<dbReference type="EMBL" id="DF836290">
    <property type="protein sequence ID" value="GAN00621.1"/>
    <property type="molecule type" value="Genomic_DNA"/>
</dbReference>
<reference evidence="6" key="1">
    <citation type="submission" date="2014-09" db="EMBL/GenBank/DDBJ databases">
        <title>Draft genome sequence of an oleaginous Mucoromycotina fungus Mucor ambiguus NBRC6742.</title>
        <authorList>
            <person name="Takeda I."/>
            <person name="Yamane N."/>
            <person name="Morita T."/>
            <person name="Tamano K."/>
            <person name="Machida M."/>
            <person name="Baker S."/>
            <person name="Koike H."/>
        </authorList>
    </citation>
    <scope>NUCLEOTIDE SEQUENCE</scope>
    <source>
        <strain evidence="6">NBRC 6742</strain>
    </source>
</reference>
<dbReference type="Pfam" id="PF00069">
    <property type="entry name" value="Pkinase"/>
    <property type="match status" value="1"/>
</dbReference>
<dbReference type="GO" id="GO:0004674">
    <property type="term" value="F:protein serine/threonine kinase activity"/>
    <property type="evidence" value="ECO:0007669"/>
    <property type="project" value="TreeGrafter"/>
</dbReference>
<feature type="compositionally biased region" description="Low complexity" evidence="4">
    <location>
        <begin position="506"/>
        <end position="520"/>
    </location>
</feature>
<gene>
    <name evidence="6" type="ORF">MAM1_0001d00043</name>
</gene>
<keyword evidence="7" id="KW-1185">Reference proteome</keyword>
<dbReference type="Gene3D" id="3.30.200.20">
    <property type="entry name" value="Phosphorylase Kinase, domain 1"/>
    <property type="match status" value="1"/>
</dbReference>
<keyword evidence="1 3" id="KW-0547">Nucleotide-binding</keyword>
<dbReference type="PROSITE" id="PS50011">
    <property type="entry name" value="PROTEIN_KINASE_DOM"/>
    <property type="match status" value="1"/>
</dbReference>
<keyword evidence="2 3" id="KW-0067">ATP-binding</keyword>
<dbReference type="Proteomes" id="UP000053815">
    <property type="component" value="Unassembled WGS sequence"/>
</dbReference>
<evidence type="ECO:0000259" key="5">
    <source>
        <dbReference type="PROSITE" id="PS50011"/>
    </source>
</evidence>
<evidence type="ECO:0000313" key="7">
    <source>
        <dbReference type="Proteomes" id="UP000053815"/>
    </source>
</evidence>
<feature type="compositionally biased region" description="Polar residues" evidence="4">
    <location>
        <begin position="96"/>
        <end position="118"/>
    </location>
</feature>
<feature type="region of interest" description="Disordered" evidence="4">
    <location>
        <begin position="166"/>
        <end position="185"/>
    </location>
</feature>
<feature type="compositionally biased region" description="Polar residues" evidence="4">
    <location>
        <begin position="79"/>
        <end position="89"/>
    </location>
</feature>
<dbReference type="GO" id="GO:0035556">
    <property type="term" value="P:intracellular signal transduction"/>
    <property type="evidence" value="ECO:0007669"/>
    <property type="project" value="TreeGrafter"/>
</dbReference>
<dbReference type="InterPro" id="IPR000719">
    <property type="entry name" value="Prot_kinase_dom"/>
</dbReference>
<evidence type="ECO:0000256" key="1">
    <source>
        <dbReference type="ARBA" id="ARBA00022741"/>
    </source>
</evidence>
<protein>
    <submittedName>
        <fullName evidence="6">Pkinase-domain-containing protein</fullName>
    </submittedName>
</protein>
<dbReference type="InterPro" id="IPR017441">
    <property type="entry name" value="Protein_kinase_ATP_BS"/>
</dbReference>
<feature type="region of interest" description="Disordered" evidence="4">
    <location>
        <begin position="1"/>
        <end position="121"/>
    </location>
</feature>
<keyword evidence="6" id="KW-0418">Kinase</keyword>
<keyword evidence="6" id="KW-0808">Transferase</keyword>
<evidence type="ECO:0000256" key="2">
    <source>
        <dbReference type="ARBA" id="ARBA00022840"/>
    </source>
</evidence>
<dbReference type="InterPro" id="IPR011009">
    <property type="entry name" value="Kinase-like_dom_sf"/>
</dbReference>
<dbReference type="PROSITE" id="PS00108">
    <property type="entry name" value="PROTEIN_KINASE_ST"/>
    <property type="match status" value="1"/>
</dbReference>
<evidence type="ECO:0000256" key="3">
    <source>
        <dbReference type="PROSITE-ProRule" id="PRU10141"/>
    </source>
</evidence>
<feature type="binding site" evidence="3">
    <location>
        <position position="208"/>
    </location>
    <ligand>
        <name>ATP</name>
        <dbReference type="ChEBI" id="CHEBI:30616"/>
    </ligand>
</feature>
<feature type="region of interest" description="Disordered" evidence="4">
    <location>
        <begin position="498"/>
        <end position="520"/>
    </location>
</feature>
<evidence type="ECO:0000256" key="4">
    <source>
        <dbReference type="SAM" id="MobiDB-lite"/>
    </source>
</evidence>
<feature type="domain" description="Protein kinase" evidence="5">
    <location>
        <begin position="180"/>
        <end position="485"/>
    </location>
</feature>
<dbReference type="OrthoDB" id="4062651at2759"/>
<dbReference type="AlphaFoldDB" id="A0A0C9LZG4"/>
<dbReference type="PROSITE" id="PS00107">
    <property type="entry name" value="PROTEIN_KINASE_ATP"/>
    <property type="match status" value="1"/>
</dbReference>
<dbReference type="PANTHER" id="PTHR24346:SF30">
    <property type="entry name" value="MATERNAL EMBRYONIC LEUCINE ZIPPER KINASE"/>
    <property type="match status" value="1"/>
</dbReference>
<dbReference type="SUPFAM" id="SSF56112">
    <property type="entry name" value="Protein kinase-like (PK-like)"/>
    <property type="match status" value="1"/>
</dbReference>
<dbReference type="GO" id="GO:0005737">
    <property type="term" value="C:cytoplasm"/>
    <property type="evidence" value="ECO:0007669"/>
    <property type="project" value="TreeGrafter"/>
</dbReference>
<feature type="compositionally biased region" description="Basic and acidic residues" evidence="4">
    <location>
        <begin position="1"/>
        <end position="10"/>
    </location>
</feature>
<dbReference type="SMART" id="SM00220">
    <property type="entry name" value="S_TKc"/>
    <property type="match status" value="1"/>
</dbReference>
<feature type="region of interest" description="Disordered" evidence="4">
    <location>
        <begin position="135"/>
        <end position="158"/>
    </location>
</feature>
<dbReference type="InterPro" id="IPR008271">
    <property type="entry name" value="Ser/Thr_kinase_AS"/>
</dbReference>
<feature type="compositionally biased region" description="Polar residues" evidence="4">
    <location>
        <begin position="25"/>
        <end position="43"/>
    </location>
</feature>
<dbReference type="STRING" id="91626.A0A0C9LZG4"/>
<name>A0A0C9LZG4_9FUNG</name>
<dbReference type="GO" id="GO:0005524">
    <property type="term" value="F:ATP binding"/>
    <property type="evidence" value="ECO:0007669"/>
    <property type="project" value="UniProtKB-UniRule"/>
</dbReference>
<feature type="compositionally biased region" description="Low complexity" evidence="4">
    <location>
        <begin position="46"/>
        <end position="71"/>
    </location>
</feature>
<feature type="compositionally biased region" description="Polar residues" evidence="4">
    <location>
        <begin position="175"/>
        <end position="185"/>
    </location>
</feature>
<evidence type="ECO:0000313" key="6">
    <source>
        <dbReference type="EMBL" id="GAN00621.1"/>
    </source>
</evidence>
<proteinExistence type="predicted"/>
<accession>A0A0C9LZG4</accession>
<dbReference type="Gene3D" id="1.10.510.10">
    <property type="entry name" value="Transferase(Phosphotransferase) domain 1"/>
    <property type="match status" value="1"/>
</dbReference>
<dbReference type="PANTHER" id="PTHR24346">
    <property type="entry name" value="MAP/MICROTUBULE AFFINITY-REGULATING KINASE"/>
    <property type="match status" value="1"/>
</dbReference>
<organism evidence="6">
    <name type="scientific">Mucor ambiguus</name>
    <dbReference type="NCBI Taxonomy" id="91626"/>
    <lineage>
        <taxon>Eukaryota</taxon>
        <taxon>Fungi</taxon>
        <taxon>Fungi incertae sedis</taxon>
        <taxon>Mucoromycota</taxon>
        <taxon>Mucoromycotina</taxon>
        <taxon>Mucoromycetes</taxon>
        <taxon>Mucorales</taxon>
        <taxon>Mucorineae</taxon>
        <taxon>Mucoraceae</taxon>
        <taxon>Mucor</taxon>
    </lineage>
</organism>